<evidence type="ECO:0000313" key="11">
    <source>
        <dbReference type="Proteomes" id="UP000627253"/>
    </source>
</evidence>
<sequence>IFAIVGPFLFIIYSYIRIISTILRMSSAESQQKVFSTCSSHLLVVILFYGTASSMYLRPKSSYTASVDRLLSLSYTVVTPLLNPVIYSLRNEEVK</sequence>
<dbReference type="GO" id="GO:0007186">
    <property type="term" value="P:G protein-coupled receptor signaling pathway"/>
    <property type="evidence" value="ECO:0007669"/>
    <property type="project" value="InterPro"/>
</dbReference>
<evidence type="ECO:0000259" key="9">
    <source>
        <dbReference type="PROSITE" id="PS50262"/>
    </source>
</evidence>
<feature type="non-terminal residue" evidence="10">
    <location>
        <position position="1"/>
    </location>
</feature>
<dbReference type="SUPFAM" id="SSF81321">
    <property type="entry name" value="Family A G protein-coupled receptor-like"/>
    <property type="match status" value="1"/>
</dbReference>
<keyword evidence="7" id="KW-0807">Transducer</keyword>
<keyword evidence="2" id="KW-1003">Cell membrane</keyword>
<evidence type="ECO:0000256" key="3">
    <source>
        <dbReference type="ARBA" id="ARBA00022606"/>
    </source>
</evidence>
<dbReference type="Proteomes" id="UP000627253">
    <property type="component" value="Unassembled WGS sequence"/>
</dbReference>
<feature type="non-terminal residue" evidence="10">
    <location>
        <position position="95"/>
    </location>
</feature>
<dbReference type="PANTHER" id="PTHR26453">
    <property type="entry name" value="OLFACTORY RECEPTOR"/>
    <property type="match status" value="1"/>
</dbReference>
<reference evidence="10" key="1">
    <citation type="submission" date="2020-02" db="EMBL/GenBank/DDBJ databases">
        <title>Bird 10,000 Genomes (B10K) Project - Family phase.</title>
        <authorList>
            <person name="Zhang G."/>
        </authorList>
    </citation>
    <scope>NUCLEOTIDE SEQUENCE</scope>
    <source>
        <strain evidence="10">B10K-DU-002-37</strain>
        <tissue evidence="10">Muscle</tissue>
    </source>
</reference>
<feature type="transmembrane region" description="Helical" evidence="8">
    <location>
        <begin position="6"/>
        <end position="23"/>
    </location>
</feature>
<feature type="transmembrane region" description="Helical" evidence="8">
    <location>
        <begin position="69"/>
        <end position="89"/>
    </location>
</feature>
<organism evidence="10 11">
    <name type="scientific">Tricholaema leucomelas</name>
    <name type="common">pied barbet</name>
    <dbReference type="NCBI Taxonomy" id="240729"/>
    <lineage>
        <taxon>Eukaryota</taxon>
        <taxon>Metazoa</taxon>
        <taxon>Chordata</taxon>
        <taxon>Craniata</taxon>
        <taxon>Vertebrata</taxon>
        <taxon>Euteleostomi</taxon>
        <taxon>Archelosauria</taxon>
        <taxon>Archosauria</taxon>
        <taxon>Dinosauria</taxon>
        <taxon>Saurischia</taxon>
        <taxon>Theropoda</taxon>
        <taxon>Coelurosauria</taxon>
        <taxon>Aves</taxon>
        <taxon>Neognathae</taxon>
        <taxon>Neoaves</taxon>
        <taxon>Telluraves</taxon>
        <taxon>Coraciimorphae</taxon>
        <taxon>Piciformes</taxon>
        <taxon>Lybiidae</taxon>
        <taxon>Tricholaema lacrymosa</taxon>
    </lineage>
</organism>
<evidence type="ECO:0000313" key="10">
    <source>
        <dbReference type="EMBL" id="NXX50710.1"/>
    </source>
</evidence>
<dbReference type="Pfam" id="PF13853">
    <property type="entry name" value="7tm_4"/>
    <property type="match status" value="1"/>
</dbReference>
<evidence type="ECO:0000256" key="4">
    <source>
        <dbReference type="ARBA" id="ARBA00022692"/>
    </source>
</evidence>
<feature type="transmembrane region" description="Helical" evidence="8">
    <location>
        <begin position="35"/>
        <end position="57"/>
    </location>
</feature>
<dbReference type="InterPro" id="IPR017452">
    <property type="entry name" value="GPCR_Rhodpsn_7TM"/>
</dbReference>
<comment type="subcellular location">
    <subcellularLocation>
        <location evidence="1">Cell membrane</location>
        <topology evidence="1">Multi-pass membrane protein</topology>
    </subcellularLocation>
</comment>
<keyword evidence="4 8" id="KW-0812">Transmembrane</keyword>
<dbReference type="PRINTS" id="PR00245">
    <property type="entry name" value="OLFACTORYR"/>
</dbReference>
<name>A0A852JEB8_9PICI</name>
<keyword evidence="5 8" id="KW-1133">Transmembrane helix</keyword>
<gene>
    <name evidence="10" type="primary">Or10a7_2</name>
    <name evidence="10" type="ORF">TRILEU_R04472</name>
</gene>
<keyword evidence="6 8" id="KW-0472">Membrane</keyword>
<dbReference type="PROSITE" id="PS50262">
    <property type="entry name" value="G_PROTEIN_RECEP_F1_2"/>
    <property type="match status" value="1"/>
</dbReference>
<proteinExistence type="predicted"/>
<accession>A0A852JEB8</accession>
<keyword evidence="11" id="KW-1185">Reference proteome</keyword>
<dbReference type="EMBL" id="WAAF01019533">
    <property type="protein sequence ID" value="NXX50710.1"/>
    <property type="molecule type" value="Genomic_DNA"/>
</dbReference>
<protein>
    <submittedName>
        <fullName evidence="10">O10A7 protein</fullName>
    </submittedName>
</protein>
<dbReference type="Gene3D" id="1.20.1070.10">
    <property type="entry name" value="Rhodopsin 7-helix transmembrane proteins"/>
    <property type="match status" value="1"/>
</dbReference>
<dbReference type="GO" id="GO:0004984">
    <property type="term" value="F:olfactory receptor activity"/>
    <property type="evidence" value="ECO:0007669"/>
    <property type="project" value="InterPro"/>
</dbReference>
<comment type="caution">
    <text evidence="10">The sequence shown here is derived from an EMBL/GenBank/DDBJ whole genome shotgun (WGS) entry which is preliminary data.</text>
</comment>
<evidence type="ECO:0000256" key="7">
    <source>
        <dbReference type="ARBA" id="ARBA00023224"/>
    </source>
</evidence>
<evidence type="ECO:0000256" key="5">
    <source>
        <dbReference type="ARBA" id="ARBA00022989"/>
    </source>
</evidence>
<dbReference type="AlphaFoldDB" id="A0A852JEB8"/>
<dbReference type="OrthoDB" id="9975554at2759"/>
<evidence type="ECO:0000256" key="8">
    <source>
        <dbReference type="SAM" id="Phobius"/>
    </source>
</evidence>
<evidence type="ECO:0000256" key="6">
    <source>
        <dbReference type="ARBA" id="ARBA00023136"/>
    </source>
</evidence>
<keyword evidence="3" id="KW-0716">Sensory transduction</keyword>
<evidence type="ECO:0000256" key="1">
    <source>
        <dbReference type="ARBA" id="ARBA00004651"/>
    </source>
</evidence>
<evidence type="ECO:0000256" key="2">
    <source>
        <dbReference type="ARBA" id="ARBA00022475"/>
    </source>
</evidence>
<feature type="domain" description="G-protein coupled receptors family 1 profile" evidence="9">
    <location>
        <begin position="1"/>
        <end position="87"/>
    </location>
</feature>
<dbReference type="GO" id="GO:0005886">
    <property type="term" value="C:plasma membrane"/>
    <property type="evidence" value="ECO:0007669"/>
    <property type="project" value="UniProtKB-SubCell"/>
</dbReference>
<dbReference type="InterPro" id="IPR000725">
    <property type="entry name" value="Olfact_rcpt"/>
</dbReference>